<sequence length="474" mass="54309">MRAVILEKVILFLIAFAVIVVWRSSWYLVTTTSLDDSVLLSQQPPPPLLQDPTFPQTRDKKTKQPRSDDPLFVLHIGPPKTATTTIQCGLHHLSQSLADEGFYFVGKTCPQYGSVMVNNETGVAGHHLLMGLNGGNVHTRGYIGLKERMDYHRENHQNMIYSNEGFAHHLEDKNVTWQSLQSLFRGWKVRIVIGYRHYFEWIRSLYYQQYLNPKKYKRNWPGQGKGLEHPSFLWYLEYHLHSFETGQLSVDGGHYAPAFGHHLSLSTYKKFAPHFTDIRFFNLYEEGDVVTNFVCNMLLQAPHTCETLHAQVDADNQITTLSTNDTETGTAHGLVKRMSKSFDAQRIAEAVYKQGMIESTIPKPAVVKLIEQRIQETQLNTDTKFLSCPSPSLEERFWNASVTFEREILALSHPDWTQDKLTEAQNAHRVMFETSISEGKFCEIDPLVVLQDEKWVEFLSKVGRQSIANETEGT</sequence>
<keyword evidence="2" id="KW-0812">Transmembrane</keyword>
<dbReference type="OrthoDB" id="49553at2759"/>
<dbReference type="AlphaFoldDB" id="A0A9K3LBH8"/>
<reference evidence="4" key="2">
    <citation type="submission" date="2021-04" db="EMBL/GenBank/DDBJ databases">
        <authorList>
            <person name="Podell S."/>
        </authorList>
    </citation>
    <scope>NUCLEOTIDE SEQUENCE</scope>
    <source>
        <strain evidence="4">Hildebrandi</strain>
    </source>
</reference>
<evidence type="ECO:0000313" key="5">
    <source>
        <dbReference type="Proteomes" id="UP000693970"/>
    </source>
</evidence>
<name>A0A9K3LBH8_9STRA</name>
<keyword evidence="5" id="KW-1185">Reference proteome</keyword>
<evidence type="ECO:0000313" key="3">
    <source>
        <dbReference type="EMBL" id="KAG7339492.1"/>
    </source>
</evidence>
<reference evidence="4" key="1">
    <citation type="journal article" date="2021" name="Sci. Rep.">
        <title>Diploid genomic architecture of Nitzschia inconspicua, an elite biomass production diatom.</title>
        <authorList>
            <person name="Oliver A."/>
            <person name="Podell S."/>
            <person name="Pinowska A."/>
            <person name="Traller J.C."/>
            <person name="Smith S.R."/>
            <person name="McClure R."/>
            <person name="Beliaev A."/>
            <person name="Bohutskyi P."/>
            <person name="Hill E.A."/>
            <person name="Rabines A."/>
            <person name="Zheng H."/>
            <person name="Allen L.Z."/>
            <person name="Kuo A."/>
            <person name="Grigoriev I.V."/>
            <person name="Allen A.E."/>
            <person name="Hazlebeck D."/>
            <person name="Allen E.E."/>
        </authorList>
    </citation>
    <scope>NUCLEOTIDE SEQUENCE</scope>
    <source>
        <strain evidence="4">Hildebrandi</strain>
    </source>
</reference>
<evidence type="ECO:0000256" key="1">
    <source>
        <dbReference type="SAM" id="MobiDB-lite"/>
    </source>
</evidence>
<proteinExistence type="predicted"/>
<comment type="caution">
    <text evidence="4">The sequence shown here is derived from an EMBL/GenBank/DDBJ whole genome shotgun (WGS) entry which is preliminary data.</text>
</comment>
<dbReference type="EMBL" id="JAGRRH010000033">
    <property type="protein sequence ID" value="KAG7339492.1"/>
    <property type="molecule type" value="Genomic_DNA"/>
</dbReference>
<evidence type="ECO:0000313" key="4">
    <source>
        <dbReference type="EMBL" id="KAG7359390.1"/>
    </source>
</evidence>
<dbReference type="EMBL" id="JAGRRH010000013">
    <property type="protein sequence ID" value="KAG7359390.1"/>
    <property type="molecule type" value="Genomic_DNA"/>
</dbReference>
<evidence type="ECO:0000256" key="2">
    <source>
        <dbReference type="SAM" id="Phobius"/>
    </source>
</evidence>
<keyword evidence="2" id="KW-0472">Membrane</keyword>
<organism evidence="4 5">
    <name type="scientific">Nitzschia inconspicua</name>
    <dbReference type="NCBI Taxonomy" id="303405"/>
    <lineage>
        <taxon>Eukaryota</taxon>
        <taxon>Sar</taxon>
        <taxon>Stramenopiles</taxon>
        <taxon>Ochrophyta</taxon>
        <taxon>Bacillariophyta</taxon>
        <taxon>Bacillariophyceae</taxon>
        <taxon>Bacillariophycidae</taxon>
        <taxon>Bacillariales</taxon>
        <taxon>Bacillariaceae</taxon>
        <taxon>Nitzschia</taxon>
    </lineage>
</organism>
<dbReference type="Proteomes" id="UP000693970">
    <property type="component" value="Unassembled WGS sequence"/>
</dbReference>
<feature type="transmembrane region" description="Helical" evidence="2">
    <location>
        <begin position="9"/>
        <end position="29"/>
    </location>
</feature>
<gene>
    <name evidence="3" type="ORF">IV203_002545</name>
    <name evidence="4" type="ORF">IV203_034488</name>
</gene>
<feature type="region of interest" description="Disordered" evidence="1">
    <location>
        <begin position="43"/>
        <end position="70"/>
    </location>
</feature>
<keyword evidence="2" id="KW-1133">Transmembrane helix</keyword>
<protein>
    <submittedName>
        <fullName evidence="4">Uncharacterized protein</fullName>
    </submittedName>
</protein>
<accession>A0A9K3LBH8</accession>